<reference evidence="3" key="1">
    <citation type="submission" date="2019-12" db="EMBL/GenBank/DDBJ databases">
        <title>An insight into the sialome of adult female Ixodes ricinus ticks feeding for 6 days.</title>
        <authorList>
            <person name="Perner J."/>
            <person name="Ribeiro J.M.C."/>
        </authorList>
    </citation>
    <scope>NUCLEOTIDE SEQUENCE</scope>
    <source>
        <strain evidence="3">Semi-engorged</strain>
        <tissue evidence="3">Salivary glands</tissue>
    </source>
</reference>
<feature type="coiled-coil region" evidence="1">
    <location>
        <begin position="200"/>
        <end position="251"/>
    </location>
</feature>
<protein>
    <recommendedName>
        <fullName evidence="4">Tick transposon</fullName>
    </recommendedName>
</protein>
<keyword evidence="1" id="KW-0175">Coiled coil</keyword>
<organism evidence="3">
    <name type="scientific">Ixodes ricinus</name>
    <name type="common">Common tick</name>
    <name type="synonym">Acarus ricinus</name>
    <dbReference type="NCBI Taxonomy" id="34613"/>
    <lineage>
        <taxon>Eukaryota</taxon>
        <taxon>Metazoa</taxon>
        <taxon>Ecdysozoa</taxon>
        <taxon>Arthropoda</taxon>
        <taxon>Chelicerata</taxon>
        <taxon>Arachnida</taxon>
        <taxon>Acari</taxon>
        <taxon>Parasitiformes</taxon>
        <taxon>Ixodida</taxon>
        <taxon>Ixodoidea</taxon>
        <taxon>Ixodidae</taxon>
        <taxon>Ixodinae</taxon>
        <taxon>Ixodes</taxon>
    </lineage>
</organism>
<evidence type="ECO:0008006" key="4">
    <source>
        <dbReference type="Google" id="ProtNLM"/>
    </source>
</evidence>
<evidence type="ECO:0000256" key="1">
    <source>
        <dbReference type="SAM" id="Coils"/>
    </source>
</evidence>
<feature type="chain" id="PRO_5025658312" description="Tick transposon" evidence="2">
    <location>
        <begin position="18"/>
        <end position="403"/>
    </location>
</feature>
<name>A0A6B0VA22_IXORI</name>
<dbReference type="PANTHER" id="PTHR11505">
    <property type="entry name" value="L1 TRANSPOSABLE ELEMENT-RELATED"/>
    <property type="match status" value="1"/>
</dbReference>
<dbReference type="AlphaFoldDB" id="A0A6B0VA22"/>
<feature type="signal peptide" evidence="2">
    <location>
        <begin position="1"/>
        <end position="17"/>
    </location>
</feature>
<proteinExistence type="predicted"/>
<accession>A0A6B0VA22</accession>
<evidence type="ECO:0000313" key="3">
    <source>
        <dbReference type="EMBL" id="MXU99143.1"/>
    </source>
</evidence>
<dbReference type="EMBL" id="GIFC01017060">
    <property type="protein sequence ID" value="MXU99143.1"/>
    <property type="molecule type" value="Transcribed_RNA"/>
</dbReference>
<keyword evidence="2" id="KW-0732">Signal</keyword>
<dbReference type="InterPro" id="IPR004244">
    <property type="entry name" value="Transposase_22"/>
</dbReference>
<dbReference type="Gene3D" id="3.30.70.1820">
    <property type="entry name" value="L1 transposable element, RRM domain"/>
    <property type="match status" value="1"/>
</dbReference>
<sequence>MRLTCLNPLLFLLQVLACGFAPVSDRGSWYVPARVNYTDYEERFLVPGSVYNAAGFVSDQWFAATMTAPRALPAALSSSTSTEIRTHAPRRLFVSGQGSTAMRLTCLNPLLFLLQVGEPYCIPTFKSNRLCLVVLPCPKVLCASFTGCFDTFCLLVLLLSGDVELNPGPTMQEQLAAILENQKGISADISSMQAKLETHMADSNRRLEVIESRLNALTATSEKVEQCDKNVRQLQDIVAALTEKVDDLENRGRRNNIIIHGIEESQDENTESLKGLVLTEIFENKLGLKVTSVERIHRIGRADGRRPRPVILRLYDFNEKLNLLRNSRRLKGTRIFLSEDFSRRVQLVRKQLWDSIKGTRTSDDKVFLRYDKLFINGEAFTWDETTQRRNKLQNSAPALQGSA</sequence>
<evidence type="ECO:0000256" key="2">
    <source>
        <dbReference type="SAM" id="SignalP"/>
    </source>
</evidence>